<sequence length="66" mass="7325">MTGQALGHAQQDALDHLEDEGRMTPRMLANDLDVSRQRAHSILTSLVDRDLAQKPAQGLYAPNTER</sequence>
<dbReference type="AlphaFoldDB" id="A0A482Y361"/>
<comment type="caution">
    <text evidence="2">The sequence shown here is derived from an EMBL/GenBank/DDBJ whole genome shotgun (WGS) entry which is preliminary data.</text>
</comment>
<dbReference type="Proteomes" id="UP000292704">
    <property type="component" value="Unassembled WGS sequence"/>
</dbReference>
<name>A0A482Y361_9EURY</name>
<dbReference type="RefSeq" id="WP_130169715.1">
    <property type="nucleotide sequence ID" value="NZ_SHMR01000001.1"/>
</dbReference>
<organism evidence="2 3">
    <name type="scientific">Natrinema altunense</name>
    <dbReference type="NCBI Taxonomy" id="222984"/>
    <lineage>
        <taxon>Archaea</taxon>
        <taxon>Methanobacteriati</taxon>
        <taxon>Methanobacteriota</taxon>
        <taxon>Stenosarchaea group</taxon>
        <taxon>Halobacteria</taxon>
        <taxon>Halobacteriales</taxon>
        <taxon>Natrialbaceae</taxon>
        <taxon>Natrinema</taxon>
    </lineage>
</organism>
<evidence type="ECO:0000313" key="3">
    <source>
        <dbReference type="Proteomes" id="UP000292704"/>
    </source>
</evidence>
<accession>A0A482Y361</accession>
<evidence type="ECO:0000313" key="2">
    <source>
        <dbReference type="EMBL" id="RZH68754.1"/>
    </source>
</evidence>
<feature type="region of interest" description="Disordered" evidence="1">
    <location>
        <begin position="1"/>
        <end position="32"/>
    </location>
</feature>
<dbReference type="InterPro" id="IPR036388">
    <property type="entry name" value="WH-like_DNA-bd_sf"/>
</dbReference>
<dbReference type="SUPFAM" id="SSF46785">
    <property type="entry name" value="Winged helix' DNA-binding domain"/>
    <property type="match status" value="1"/>
</dbReference>
<proteinExistence type="predicted"/>
<protein>
    <submittedName>
        <fullName evidence="2">MarR family transcriptional regulator</fullName>
    </submittedName>
</protein>
<reference evidence="2 3" key="1">
    <citation type="submission" date="2019-02" db="EMBL/GenBank/DDBJ databases">
        <title>Genome analysis provides insights into bioremediation potentialities and Haloocin production by Natrinema altunense strain 4.1R isolated from Chott Douz in Tunisian desert.</title>
        <authorList>
            <person name="Najjari A."/>
            <person name="Youssef N."/>
            <person name="Ben Dhia O."/>
            <person name="Ferjani R."/>
            <person name="El Hidri D."/>
            <person name="Ouzari H.I."/>
            <person name="Cherif A."/>
        </authorList>
    </citation>
    <scope>NUCLEOTIDE SEQUENCE [LARGE SCALE GENOMIC DNA]</scope>
    <source>
        <strain evidence="2 3">4.1R</strain>
    </source>
</reference>
<evidence type="ECO:0000256" key="1">
    <source>
        <dbReference type="SAM" id="MobiDB-lite"/>
    </source>
</evidence>
<dbReference type="Gene3D" id="1.10.10.10">
    <property type="entry name" value="Winged helix-like DNA-binding domain superfamily/Winged helix DNA-binding domain"/>
    <property type="match status" value="1"/>
</dbReference>
<gene>
    <name evidence="2" type="ORF">ELS17_04640</name>
</gene>
<dbReference type="InterPro" id="IPR036390">
    <property type="entry name" value="WH_DNA-bd_sf"/>
</dbReference>
<feature type="compositionally biased region" description="Basic and acidic residues" evidence="1">
    <location>
        <begin position="13"/>
        <end position="23"/>
    </location>
</feature>
<dbReference type="EMBL" id="SHMR01000001">
    <property type="protein sequence ID" value="RZH68754.1"/>
    <property type="molecule type" value="Genomic_DNA"/>
</dbReference>